<accession>A7TNC5</accession>
<evidence type="ECO:0000313" key="1">
    <source>
        <dbReference type="EMBL" id="EDO16257.1"/>
    </source>
</evidence>
<dbReference type="RefSeq" id="XP_001644115.1">
    <property type="nucleotide sequence ID" value="XM_001644065.1"/>
</dbReference>
<dbReference type="AlphaFoldDB" id="A7TNC5"/>
<evidence type="ECO:0000313" key="2">
    <source>
        <dbReference type="Proteomes" id="UP000000267"/>
    </source>
</evidence>
<dbReference type="eggNOG" id="ENOG502S5U2">
    <property type="taxonomic scope" value="Eukaryota"/>
</dbReference>
<dbReference type="EMBL" id="DS480429">
    <property type="protein sequence ID" value="EDO16257.1"/>
    <property type="molecule type" value="Genomic_DNA"/>
</dbReference>
<name>A7TNC5_VANPO</name>
<dbReference type="OMA" id="MLWEEYY"/>
<sequence length="364" mass="42124">MFKQNGTLIIPIKSISGYKPLIQQLYFIVRIGDRCSRFHVTDKYLELNISEAEYNRELDWFVFKRVRKIGKANQVLGIRRELLGRVSFNVSDHVPAVETDTRIEWNSLSIKFHELGIGIGFDLEFYPNEPIVPLKIINTNIKPKVSHNKKIQQAQKVVISSEVKLKQNSNNPFRRIKNKLNYCKNSGQSQLNKIHDPYQEEILIQVGEVSSNRSSSSNYSEGFGTYTHGPVEMPLTPVTSVNSSEIASYIKQNIRSAKQDDVESKLSLDVQPMEFFKSGINRLQYSQRMKFQNNFSSMNVKITGYIGNGKWIDEVMSLPISYWYLQNHVESLPGPMLPPKCPVNMLWEEYYIIDKEKYIQEVIR</sequence>
<dbReference type="OrthoDB" id="4068241at2759"/>
<dbReference type="Proteomes" id="UP000000267">
    <property type="component" value="Unassembled WGS sequence"/>
</dbReference>
<dbReference type="KEGG" id="vpo:Kpol_505p34"/>
<dbReference type="InParanoid" id="A7TNC5"/>
<proteinExistence type="predicted"/>
<keyword evidence="2" id="KW-1185">Reference proteome</keyword>
<dbReference type="PhylomeDB" id="A7TNC5"/>
<gene>
    <name evidence="1" type="ORF">Kpol_505p34</name>
</gene>
<reference evidence="1 2" key="1">
    <citation type="journal article" date="2007" name="Proc. Natl. Acad. Sci. U.S.A.">
        <title>Independent sorting-out of thousands of duplicated gene pairs in two yeast species descended from a whole-genome duplication.</title>
        <authorList>
            <person name="Scannell D.R."/>
            <person name="Frank A.C."/>
            <person name="Conant G.C."/>
            <person name="Byrne K.P."/>
            <person name="Woolfit M."/>
            <person name="Wolfe K.H."/>
        </authorList>
    </citation>
    <scope>NUCLEOTIDE SEQUENCE [LARGE SCALE GENOMIC DNA]</scope>
    <source>
        <strain evidence="2">ATCC 22028 / DSM 70294 / BCRC 21397 / CBS 2163 / NBRC 10782 / NRRL Y-8283 / UCD 57-17</strain>
    </source>
</reference>
<dbReference type="HOGENOM" id="CLU_880183_0_0_1"/>
<protein>
    <submittedName>
        <fullName evidence="1">Uncharacterized protein</fullName>
    </submittedName>
</protein>
<dbReference type="GeneID" id="5544387"/>
<organism evidence="2">
    <name type="scientific">Vanderwaltozyma polyspora (strain ATCC 22028 / DSM 70294 / BCRC 21397 / CBS 2163 / NBRC 10782 / NRRL Y-8283 / UCD 57-17)</name>
    <name type="common">Kluyveromyces polysporus</name>
    <dbReference type="NCBI Taxonomy" id="436907"/>
    <lineage>
        <taxon>Eukaryota</taxon>
        <taxon>Fungi</taxon>
        <taxon>Dikarya</taxon>
        <taxon>Ascomycota</taxon>
        <taxon>Saccharomycotina</taxon>
        <taxon>Saccharomycetes</taxon>
        <taxon>Saccharomycetales</taxon>
        <taxon>Saccharomycetaceae</taxon>
        <taxon>Vanderwaltozyma</taxon>
    </lineage>
</organism>